<proteinExistence type="predicted"/>
<dbReference type="InParanoid" id="E0VRV2"/>
<protein>
    <submittedName>
        <fullName evidence="2 3">Uncharacterized protein</fullName>
    </submittedName>
</protein>
<dbReference type="EnsemblMetazoa" id="PHUM405010-RA">
    <property type="protein sequence ID" value="PHUM405010-PA"/>
    <property type="gene ID" value="PHUM405010"/>
</dbReference>
<organism>
    <name type="scientific">Pediculus humanus subsp. corporis</name>
    <name type="common">Body louse</name>
    <dbReference type="NCBI Taxonomy" id="121224"/>
    <lineage>
        <taxon>Eukaryota</taxon>
        <taxon>Metazoa</taxon>
        <taxon>Ecdysozoa</taxon>
        <taxon>Arthropoda</taxon>
        <taxon>Hexapoda</taxon>
        <taxon>Insecta</taxon>
        <taxon>Pterygota</taxon>
        <taxon>Neoptera</taxon>
        <taxon>Paraneoptera</taxon>
        <taxon>Psocodea</taxon>
        <taxon>Troctomorpha</taxon>
        <taxon>Phthiraptera</taxon>
        <taxon>Anoplura</taxon>
        <taxon>Pediculidae</taxon>
        <taxon>Pediculus</taxon>
    </lineage>
</organism>
<evidence type="ECO:0000256" key="1">
    <source>
        <dbReference type="SAM" id="Coils"/>
    </source>
</evidence>
<accession>E0VRV2</accession>
<sequence length="987" mass="109767">MSFCRITGKSRGLPKPNYFPILPPISPADAKRLCRITNKSQGLPSHHYIPALAAAINLRTHCKVTAKSEGQGPHHYPNMDDICKPHVLIPGYKYLFPKFDEDEKNQKSLLKLMSLKDSNDSSNIRYVYCVEEKKTNLVIPAGLEAAVRDGDVRDVMLGQEGDTILIKMYHGPNVTVNVDNFIMNKDTVMFDGMGPSEEVLARQMAEKKEKDERKAKNIEALKSRKKIFEDREKLYDKEDMENANIEERRKAKLLQSKLLEKERLKNRMHNLSYIKEQMLSDTEACDPVFGHIVQTSESFSFYPGASIVDLPEGKIIPGRLEKKDNGVKFVPGMMFEEKFVPGQMVVTNNGEEFVPGQVIETREGPKFVPGQMVETSTGPKFVPGQTIMTENGPEFVPGQIIQTKAGPTFIPGQIIVTGHEAKFVPGRVIETVDGPCFVPGRVIETGDQVIFVSGQVVETPEGLRFVASDLENATDGVQEYSVQGFEVTPEELKLLRPTYGHFACDSTASINSEMLRQLSEAGMSLGRQISSELPRVDVRSLPLALEKLNLSGEPAAKMTQIVWSLAQIALKVNQLDESCTSSVNLNDVGVELVKKVEESKNLEKYLRVIVASSLIECRKHENLTEEELMVAVSLALENTLKEASTLDDVSIEKVIESVNSYLKSPENLNQIRLEVLNYLEICETLEDQIKFVTDVNSEPNKVIKKISKILNENMSEGFNELFSNDSNLVAEVIKQISQTQEVTSKSQLENILQNAIVSVVKEKTEKKLINVLSSRKAIGLAKALGMSNTASKLMVAATNPAVIEMLCNDSSVKAILQKLMVMHQIAKAKPKFANALKKLTVNSEAAKSDSSVRELLRCSTALMAVPQKNLESSAEIPLSLLLSSNNLAIEDYLSNTKRPKILLILKSGLQAVVPREAARAVLTGKVPYAVMDEKGIKYFEPLHVFSTMKLPKYAARCFTMYCCPEIDYRVQEPKINLNGITPTSEEY</sequence>
<dbReference type="EMBL" id="AAZO01004818">
    <property type="status" value="NOT_ANNOTATED_CDS"/>
    <property type="molecule type" value="Genomic_DNA"/>
</dbReference>
<dbReference type="VEuPathDB" id="VectorBase:PHUM405010"/>
<reference evidence="2" key="2">
    <citation type="submission" date="2007-04" db="EMBL/GenBank/DDBJ databases">
        <title>The genome of the human body louse.</title>
        <authorList>
            <consortium name="The Human Body Louse Genome Consortium"/>
            <person name="Kirkness E."/>
            <person name="Walenz B."/>
            <person name="Hass B."/>
            <person name="Bruggner R."/>
            <person name="Strausberg R."/>
        </authorList>
    </citation>
    <scope>NUCLEOTIDE SEQUENCE</scope>
    <source>
        <strain evidence="2">USDA</strain>
    </source>
</reference>
<gene>
    <name evidence="3" type="primary">8233991</name>
    <name evidence="2" type="ORF">Phum_PHUM405010</name>
</gene>
<dbReference type="RefSeq" id="XP_002428846.1">
    <property type="nucleotide sequence ID" value="XM_002428801.1"/>
</dbReference>
<evidence type="ECO:0000313" key="4">
    <source>
        <dbReference type="Proteomes" id="UP000009046"/>
    </source>
</evidence>
<dbReference type="AlphaFoldDB" id="E0VRV2"/>
<evidence type="ECO:0000313" key="2">
    <source>
        <dbReference type="EMBL" id="EEB16108.1"/>
    </source>
</evidence>
<reference evidence="2" key="1">
    <citation type="submission" date="2007-04" db="EMBL/GenBank/DDBJ databases">
        <title>Annotation of Pediculus humanus corporis strain USDA.</title>
        <authorList>
            <person name="Kirkness E."/>
            <person name="Hannick L."/>
            <person name="Hass B."/>
            <person name="Bruggner R."/>
            <person name="Lawson D."/>
            <person name="Bidwell S."/>
            <person name="Joardar V."/>
            <person name="Caler E."/>
            <person name="Walenz B."/>
            <person name="Inman J."/>
            <person name="Schobel S."/>
            <person name="Galinsky K."/>
            <person name="Amedeo P."/>
            <person name="Strausberg R."/>
        </authorList>
    </citation>
    <scope>NUCLEOTIDE SEQUENCE</scope>
    <source>
        <strain evidence="2">USDA</strain>
    </source>
</reference>
<dbReference type="OMA" id="YTNNQLA"/>
<keyword evidence="4" id="KW-1185">Reference proteome</keyword>
<dbReference type="eggNOG" id="ENOG502QQ7E">
    <property type="taxonomic scope" value="Eukaryota"/>
</dbReference>
<dbReference type="EMBL" id="DS235562">
    <property type="protein sequence ID" value="EEB16108.1"/>
    <property type="molecule type" value="Genomic_DNA"/>
</dbReference>
<feature type="coiled-coil region" evidence="1">
    <location>
        <begin position="201"/>
        <end position="257"/>
    </location>
</feature>
<dbReference type="KEGG" id="phu:Phum_PHUM405010"/>
<dbReference type="Proteomes" id="UP000009046">
    <property type="component" value="Unassembled WGS sequence"/>
</dbReference>
<dbReference type="GeneID" id="8233991"/>
<dbReference type="CTD" id="8233991"/>
<name>E0VRV2_PEDHC</name>
<reference evidence="3" key="3">
    <citation type="submission" date="2021-02" db="UniProtKB">
        <authorList>
            <consortium name="EnsemblMetazoa"/>
        </authorList>
    </citation>
    <scope>IDENTIFICATION</scope>
    <source>
        <strain evidence="3">USDA</strain>
    </source>
</reference>
<dbReference type="OrthoDB" id="5969272at2759"/>
<evidence type="ECO:0000313" key="3">
    <source>
        <dbReference type="EnsemblMetazoa" id="PHUM405010-PA"/>
    </source>
</evidence>
<keyword evidence="1" id="KW-0175">Coiled coil</keyword>
<dbReference type="HOGENOM" id="CLU_302348_0_0_1"/>